<sequence length="148" mass="17354">MRRLVYFFLFLFLSCQSQVGVNNAMRQRQISFEDKNHYPFTLTSKNFLIIDSQEKMDEIFSSIHRKNSGNRFSPIPAIVENEIYLICKPQLKNSNDVSIDSIVLQNNKLYIKVSEFQNPNFSKTSRISPNILLKLNEKLNVKDVIIKY</sequence>
<keyword evidence="3" id="KW-1185">Reference proteome</keyword>
<evidence type="ECO:0000256" key="1">
    <source>
        <dbReference type="SAM" id="SignalP"/>
    </source>
</evidence>
<name>A0A7Y0FJZ1_9FLAO</name>
<dbReference type="EMBL" id="JABBGF010000003">
    <property type="protein sequence ID" value="NML58916.1"/>
    <property type="molecule type" value="Genomic_DNA"/>
</dbReference>
<dbReference type="RefSeq" id="WP_169232246.1">
    <property type="nucleotide sequence ID" value="NZ_JABBGF010000003.1"/>
</dbReference>
<feature type="signal peptide" evidence="1">
    <location>
        <begin position="1"/>
        <end position="19"/>
    </location>
</feature>
<reference evidence="2 3" key="1">
    <citation type="submission" date="2020-04" db="EMBL/GenBank/DDBJ databases">
        <title>Chryseobacterium sp. RJ-7-14 sp. nov., isolated from Jeju soil.</title>
        <authorList>
            <person name="Dahal R.H."/>
            <person name="Chaudhary D.K."/>
        </authorList>
    </citation>
    <scope>NUCLEOTIDE SEQUENCE [LARGE SCALE GENOMIC DNA]</scope>
    <source>
        <strain evidence="2 3">RJ-7-14</strain>
    </source>
</reference>
<organism evidence="2 3">
    <name type="scientific">Chryseobacterium cheonjiense</name>
    <dbReference type="NCBI Taxonomy" id="2728845"/>
    <lineage>
        <taxon>Bacteria</taxon>
        <taxon>Pseudomonadati</taxon>
        <taxon>Bacteroidota</taxon>
        <taxon>Flavobacteriia</taxon>
        <taxon>Flavobacteriales</taxon>
        <taxon>Weeksellaceae</taxon>
        <taxon>Chryseobacterium group</taxon>
        <taxon>Chryseobacterium</taxon>
    </lineage>
</organism>
<evidence type="ECO:0000313" key="2">
    <source>
        <dbReference type="EMBL" id="NML58916.1"/>
    </source>
</evidence>
<protein>
    <recommendedName>
        <fullName evidence="4">Lipoprotein</fullName>
    </recommendedName>
</protein>
<feature type="chain" id="PRO_5031423627" description="Lipoprotein" evidence="1">
    <location>
        <begin position="20"/>
        <end position="148"/>
    </location>
</feature>
<dbReference type="PROSITE" id="PS51257">
    <property type="entry name" value="PROKAR_LIPOPROTEIN"/>
    <property type="match status" value="1"/>
</dbReference>
<keyword evidence="1" id="KW-0732">Signal</keyword>
<evidence type="ECO:0000313" key="3">
    <source>
        <dbReference type="Proteomes" id="UP000552615"/>
    </source>
</evidence>
<dbReference type="Proteomes" id="UP000552615">
    <property type="component" value="Unassembled WGS sequence"/>
</dbReference>
<dbReference type="AlphaFoldDB" id="A0A7Y0FJZ1"/>
<gene>
    <name evidence="2" type="ORF">HHL20_16375</name>
</gene>
<evidence type="ECO:0008006" key="4">
    <source>
        <dbReference type="Google" id="ProtNLM"/>
    </source>
</evidence>
<proteinExistence type="predicted"/>
<accession>A0A7Y0FJZ1</accession>
<comment type="caution">
    <text evidence="2">The sequence shown here is derived from an EMBL/GenBank/DDBJ whole genome shotgun (WGS) entry which is preliminary data.</text>
</comment>